<dbReference type="AlphaFoldDB" id="A0A9P0AVA8"/>
<accession>A0A9P0AVA8</accession>
<evidence type="ECO:0000256" key="1">
    <source>
        <dbReference type="SAM" id="SignalP"/>
    </source>
</evidence>
<feature type="chain" id="PRO_5040396210" description="Transposase" evidence="1">
    <location>
        <begin position="19"/>
        <end position="201"/>
    </location>
</feature>
<organism evidence="2 3">
    <name type="scientific">Brassicogethes aeneus</name>
    <name type="common">Rape pollen beetle</name>
    <name type="synonym">Meligethes aeneus</name>
    <dbReference type="NCBI Taxonomy" id="1431903"/>
    <lineage>
        <taxon>Eukaryota</taxon>
        <taxon>Metazoa</taxon>
        <taxon>Ecdysozoa</taxon>
        <taxon>Arthropoda</taxon>
        <taxon>Hexapoda</taxon>
        <taxon>Insecta</taxon>
        <taxon>Pterygota</taxon>
        <taxon>Neoptera</taxon>
        <taxon>Endopterygota</taxon>
        <taxon>Coleoptera</taxon>
        <taxon>Polyphaga</taxon>
        <taxon>Cucujiformia</taxon>
        <taxon>Nitidulidae</taxon>
        <taxon>Meligethinae</taxon>
        <taxon>Brassicogethes</taxon>
    </lineage>
</organism>
<sequence length="201" mass="22799">MWGIEVLSFLSLGQQVLATLHRPNHRAHLSSNHIHTNNVHVPSSQPTLSNNTYSSITIEHYDESISRTLDDEKYFTLSSSEMKGNDDFFTDNIEECPNEVATKAKTKFEDKVLVLAAISDRGISRPYVGQVRGEADDSNIYTQRCLPKLVDSINKHHLGDEIVFWPDLASCHYVRITRDWLAAHNIPFVSKEDNPPNIPQD</sequence>
<keyword evidence="3" id="KW-1185">Reference proteome</keyword>
<name>A0A9P0AVA8_BRAAE</name>
<evidence type="ECO:0008006" key="4">
    <source>
        <dbReference type="Google" id="ProtNLM"/>
    </source>
</evidence>
<dbReference type="Gene3D" id="3.30.420.10">
    <property type="entry name" value="Ribonuclease H-like superfamily/Ribonuclease H"/>
    <property type="match status" value="1"/>
</dbReference>
<dbReference type="EMBL" id="OV121132">
    <property type="protein sequence ID" value="CAH0547925.1"/>
    <property type="molecule type" value="Genomic_DNA"/>
</dbReference>
<proteinExistence type="predicted"/>
<keyword evidence="1" id="KW-0732">Signal</keyword>
<evidence type="ECO:0000313" key="2">
    <source>
        <dbReference type="EMBL" id="CAH0547925.1"/>
    </source>
</evidence>
<dbReference type="Proteomes" id="UP001154078">
    <property type="component" value="Chromosome 1"/>
</dbReference>
<dbReference type="GO" id="GO:0003676">
    <property type="term" value="F:nucleic acid binding"/>
    <property type="evidence" value="ECO:0007669"/>
    <property type="project" value="InterPro"/>
</dbReference>
<evidence type="ECO:0000313" key="3">
    <source>
        <dbReference type="Proteomes" id="UP001154078"/>
    </source>
</evidence>
<gene>
    <name evidence="2" type="ORF">MELIAE_LOCUS1812</name>
</gene>
<reference evidence="2" key="1">
    <citation type="submission" date="2021-12" db="EMBL/GenBank/DDBJ databases">
        <authorList>
            <person name="King R."/>
        </authorList>
    </citation>
    <scope>NUCLEOTIDE SEQUENCE</scope>
</reference>
<feature type="signal peptide" evidence="1">
    <location>
        <begin position="1"/>
        <end position="18"/>
    </location>
</feature>
<dbReference type="OrthoDB" id="10025891at2759"/>
<protein>
    <recommendedName>
        <fullName evidence="4">Transposase</fullName>
    </recommendedName>
</protein>
<dbReference type="InterPro" id="IPR036397">
    <property type="entry name" value="RNaseH_sf"/>
</dbReference>